<dbReference type="InterPro" id="IPR036388">
    <property type="entry name" value="WH-like_DNA-bd_sf"/>
</dbReference>
<keyword evidence="5" id="KW-1133">Transmembrane helix</keyword>
<name>A0A2Z3HBB5_9BACT</name>
<dbReference type="AlphaFoldDB" id="A0A2Z3HBB5"/>
<dbReference type="SUPFAM" id="SSF88659">
    <property type="entry name" value="Sigma3 and sigma4 domains of RNA polymerase sigma factors"/>
    <property type="match status" value="1"/>
</dbReference>
<dbReference type="PANTHER" id="PTHR43133:SF51">
    <property type="entry name" value="RNA POLYMERASE SIGMA FACTOR"/>
    <property type="match status" value="1"/>
</dbReference>
<evidence type="ECO:0000259" key="7">
    <source>
        <dbReference type="Pfam" id="PF08281"/>
    </source>
</evidence>
<evidence type="ECO:0000313" key="8">
    <source>
        <dbReference type="EMBL" id="AWM40255.1"/>
    </source>
</evidence>
<accession>A0A2Z3HBB5</accession>
<keyword evidence="5" id="KW-0472">Membrane</keyword>
<evidence type="ECO:0008006" key="10">
    <source>
        <dbReference type="Google" id="ProtNLM"/>
    </source>
</evidence>
<evidence type="ECO:0000256" key="5">
    <source>
        <dbReference type="SAM" id="Phobius"/>
    </source>
</evidence>
<keyword evidence="4" id="KW-0804">Transcription</keyword>
<comment type="similarity">
    <text evidence="1">Belongs to the sigma-70 factor family. ECF subfamily.</text>
</comment>
<keyword evidence="2" id="KW-0805">Transcription regulation</keyword>
<dbReference type="RefSeq" id="WP_010034310.1">
    <property type="nucleotide sequence ID" value="NZ_CP025958.1"/>
</dbReference>
<dbReference type="GO" id="GO:0005506">
    <property type="term" value="F:iron ion binding"/>
    <property type="evidence" value="ECO:0007669"/>
    <property type="project" value="InterPro"/>
</dbReference>
<dbReference type="GO" id="GO:0003677">
    <property type="term" value="F:DNA binding"/>
    <property type="evidence" value="ECO:0007669"/>
    <property type="project" value="InterPro"/>
</dbReference>
<evidence type="ECO:0000256" key="4">
    <source>
        <dbReference type="ARBA" id="ARBA00023163"/>
    </source>
</evidence>
<dbReference type="OrthoDB" id="9785675at2"/>
<evidence type="ECO:0000256" key="1">
    <source>
        <dbReference type="ARBA" id="ARBA00010641"/>
    </source>
</evidence>
<dbReference type="SUPFAM" id="SSF88946">
    <property type="entry name" value="Sigma2 domain of RNA polymerase sigma factors"/>
    <property type="match status" value="1"/>
</dbReference>
<dbReference type="Pfam" id="PF04542">
    <property type="entry name" value="Sigma70_r2"/>
    <property type="match status" value="1"/>
</dbReference>
<dbReference type="GO" id="GO:0006352">
    <property type="term" value="P:DNA-templated transcription initiation"/>
    <property type="evidence" value="ECO:0007669"/>
    <property type="project" value="InterPro"/>
</dbReference>
<keyword evidence="5" id="KW-0812">Transmembrane</keyword>
<dbReference type="CDD" id="cd06171">
    <property type="entry name" value="Sigma70_r4"/>
    <property type="match status" value="1"/>
</dbReference>
<evidence type="ECO:0000256" key="2">
    <source>
        <dbReference type="ARBA" id="ARBA00023015"/>
    </source>
</evidence>
<dbReference type="GO" id="GO:0016702">
    <property type="term" value="F:oxidoreductase activity, acting on single donors with incorporation of molecular oxygen, incorporation of two atoms of oxygen"/>
    <property type="evidence" value="ECO:0007669"/>
    <property type="project" value="InterPro"/>
</dbReference>
<dbReference type="InterPro" id="IPR013324">
    <property type="entry name" value="RNA_pol_sigma_r3/r4-like"/>
</dbReference>
<proteinExistence type="inferred from homology"/>
<feature type="domain" description="RNA polymerase sigma factor 70 region 4 type 2" evidence="7">
    <location>
        <begin position="134"/>
        <end position="186"/>
    </location>
</feature>
<feature type="transmembrane region" description="Helical" evidence="5">
    <location>
        <begin position="249"/>
        <end position="268"/>
    </location>
</feature>
<dbReference type="EMBL" id="CP025958">
    <property type="protein sequence ID" value="AWM40255.1"/>
    <property type="molecule type" value="Genomic_DNA"/>
</dbReference>
<evidence type="ECO:0000313" key="9">
    <source>
        <dbReference type="Proteomes" id="UP000245802"/>
    </source>
</evidence>
<dbReference type="InterPro" id="IPR008969">
    <property type="entry name" value="CarboxyPept-like_regulatory"/>
</dbReference>
<keyword evidence="3" id="KW-0731">Sigma factor</keyword>
<dbReference type="Gene3D" id="1.10.10.10">
    <property type="entry name" value="Winged helix-like DNA-binding domain superfamily/Winged helix DNA-binding domain"/>
    <property type="match status" value="1"/>
</dbReference>
<dbReference type="InterPro" id="IPR013325">
    <property type="entry name" value="RNA_pol_sigma_r2"/>
</dbReference>
<dbReference type="Gene3D" id="1.10.1740.10">
    <property type="match status" value="1"/>
</dbReference>
<dbReference type="InterPro" id="IPR039425">
    <property type="entry name" value="RNA_pol_sigma-70-like"/>
</dbReference>
<sequence length="965" mass="102558">MVKELARIRRALDHAPHEVADCELLRRYAREGDQAAFGVLIQRYSRLVMGVCRHAGLSGSDAEDVCQAVFLVLLRKARAGRWRHSIANWLYATARNLAHNARTAASRRAARESKAAVPEAVAPLDAMTGRELLDALAEELDRLPATYREPLVLAFLDGLTRDEIAARLAAPAATVKTRLERGKKRLGAALTKRGVADGFALLALAATAQVGRTSPTLIDSILAASSGHPSPAAVALAQGALVNGTVKRALALILALGAATAGFVALAVEPVAQPPAERMAKAPGTPAAPADQPKATERTLAVTVLGADGTPVQAEVFTVWLRDKPVALGRTKPDGTLRVTVPLKVKGAGGWLVARAKGHATDFTPTGMDYIKNAMTPTADVVLRLPKVRPVKGRVIDSQGAPVGGASVVASSFSAFDSDASADAHMKKWAEELFLRGVPPDGDRALWYSDGYREGSNPDGRSPHVVTTDADGRFTLNGLGAGHLIHLRVRGPGVADTDVITLNRDGFDPAPFNKTARSHKYKEFGGHWWLSGPDPVVVVEPEKVIRGTVTGPDGKPRAGVRVTFTRTGQAAAGAHDGNGAHNAAVTDANGKYEIRGAKKHKGYMVECPPDPAAGLLPRQEYAADTPGYEPVTIDLKCARGVVVAGTVRNKATGQPVVSHMYVDVLANNPFVEKYPRFMDAAGSFSDLYRTDAAGRFRVVTIPGPVLLTAAPDREERGDFKPPVPDPKYPAHFHREGGGLLFDEYRGGRGFVQGNWCRVIDAKATDTEVRADAELEPATKLGVKVIDADGKPVVGCSAAGVTHIEFDSPVEFPGTDTLSVANVGRGEERFLAVFHPTRMLLGTGSVKSDDTNAAVKLGAGGSVTGRVLDGTGKPVAGLVVQLMYARREVEVATQAMEKANGVTTAANGEFRFDRVFPGQEFGLFFARGTTLYGPMFDKRPRYSVTGHGEVRKLGDLPLGEPRNRGD</sequence>
<dbReference type="NCBIfam" id="TIGR02937">
    <property type="entry name" value="sigma70-ECF"/>
    <property type="match status" value="1"/>
</dbReference>
<dbReference type="Pfam" id="PF08281">
    <property type="entry name" value="Sigma70_r4_2"/>
    <property type="match status" value="1"/>
</dbReference>
<gene>
    <name evidence="8" type="ORF">C1280_26795</name>
</gene>
<feature type="domain" description="RNA polymerase sigma-70 region 2" evidence="6">
    <location>
        <begin position="40"/>
        <end position="107"/>
    </location>
</feature>
<dbReference type="InterPro" id="IPR015889">
    <property type="entry name" value="Intradiol_dOase_core"/>
</dbReference>
<keyword evidence="9" id="KW-1185">Reference proteome</keyword>
<evidence type="ECO:0000256" key="3">
    <source>
        <dbReference type="ARBA" id="ARBA00023082"/>
    </source>
</evidence>
<dbReference type="InterPro" id="IPR007627">
    <property type="entry name" value="RNA_pol_sigma70_r2"/>
</dbReference>
<dbReference type="Proteomes" id="UP000245802">
    <property type="component" value="Chromosome"/>
</dbReference>
<evidence type="ECO:0000259" key="6">
    <source>
        <dbReference type="Pfam" id="PF04542"/>
    </source>
</evidence>
<dbReference type="GO" id="GO:0016987">
    <property type="term" value="F:sigma factor activity"/>
    <property type="evidence" value="ECO:0007669"/>
    <property type="project" value="UniProtKB-KW"/>
</dbReference>
<dbReference type="InterPro" id="IPR013249">
    <property type="entry name" value="RNA_pol_sigma70_r4_t2"/>
</dbReference>
<dbReference type="KEGG" id="gog:C1280_26795"/>
<reference evidence="8 9" key="1">
    <citation type="submission" date="2018-01" db="EMBL/GenBank/DDBJ databases">
        <title>G. obscuriglobus.</title>
        <authorList>
            <person name="Franke J."/>
            <person name="Blomberg W."/>
            <person name="Selmecki A."/>
        </authorList>
    </citation>
    <scope>NUCLEOTIDE SEQUENCE [LARGE SCALE GENOMIC DNA]</scope>
    <source>
        <strain evidence="8 9">DSM 5831</strain>
    </source>
</reference>
<dbReference type="InterPro" id="IPR014284">
    <property type="entry name" value="RNA_pol_sigma-70_dom"/>
</dbReference>
<dbReference type="Gene3D" id="2.60.130.10">
    <property type="entry name" value="Aromatic compound dioxygenase"/>
    <property type="match status" value="1"/>
</dbReference>
<dbReference type="PANTHER" id="PTHR43133">
    <property type="entry name" value="RNA POLYMERASE ECF-TYPE SIGMA FACTO"/>
    <property type="match status" value="1"/>
</dbReference>
<protein>
    <recommendedName>
        <fullName evidence="10">RNA polymerase sigma factor</fullName>
    </recommendedName>
</protein>
<dbReference type="SUPFAM" id="SSF49464">
    <property type="entry name" value="Carboxypeptidase regulatory domain-like"/>
    <property type="match status" value="3"/>
</dbReference>
<organism evidence="8 9">
    <name type="scientific">Gemmata obscuriglobus</name>
    <dbReference type="NCBI Taxonomy" id="114"/>
    <lineage>
        <taxon>Bacteria</taxon>
        <taxon>Pseudomonadati</taxon>
        <taxon>Planctomycetota</taxon>
        <taxon>Planctomycetia</taxon>
        <taxon>Gemmatales</taxon>
        <taxon>Gemmataceae</taxon>
        <taxon>Gemmata</taxon>
    </lineage>
</organism>